<evidence type="ECO:0008006" key="3">
    <source>
        <dbReference type="Google" id="ProtNLM"/>
    </source>
</evidence>
<keyword evidence="1" id="KW-1133">Transmembrane helix</keyword>
<dbReference type="AlphaFoldDB" id="A0A7G9ZAY2"/>
<sequence length="357" mass="39954">MKRGSKKSHLRILKASNIYGGLLSLITVTTYLLLMFLFPGTFRYLPIQAILLPSGIISVTVFSYLHLSYYEKASDEVVCPISIGVLITLMCLSPSLIITAHFTIPVLRYGDILPLPEPLFWIPFILGNIGIVLGALSMFAMLRINRIRKVPGELRLKPKRWKTKGLWLSIAILTAGVIIAGASVLSGPLGKTEVAYDVRLDTGTSEETTIFLPVPIDESIREVADVMNELNVVDGTADWEIVDTAHGKALEVRTKAKCVLSAEKECGYKGWEEGDEWLYSYNFSMLQRINRNDYEVWVFASTANATLRIRLSMDDGISNLLRYISVGSTPTDPFTYEVPLEEEWQTVKLARSLMCYD</sequence>
<evidence type="ECO:0000256" key="1">
    <source>
        <dbReference type="SAM" id="Phobius"/>
    </source>
</evidence>
<reference evidence="2" key="1">
    <citation type="submission" date="2020-06" db="EMBL/GenBank/DDBJ databases">
        <title>Unique genomic features of the anaerobic methanotrophic archaea.</title>
        <authorList>
            <person name="Chadwick G.L."/>
            <person name="Skennerton C.T."/>
            <person name="Laso-Perez R."/>
            <person name="Leu A.O."/>
            <person name="Speth D.R."/>
            <person name="Yu H."/>
            <person name="Morgan-Lang C."/>
            <person name="Hatzenpichler R."/>
            <person name="Goudeau D."/>
            <person name="Malmstrom R."/>
            <person name="Brazelton W.J."/>
            <person name="Woyke T."/>
            <person name="Hallam S.J."/>
            <person name="Tyson G.W."/>
            <person name="Wegener G."/>
            <person name="Boetius A."/>
            <person name="Orphan V."/>
        </authorList>
    </citation>
    <scope>NUCLEOTIDE SEQUENCE</scope>
</reference>
<proteinExistence type="predicted"/>
<accession>A0A7G9ZAY2</accession>
<gene>
    <name evidence="2" type="ORF">FKKJMMIK_00014</name>
</gene>
<feature type="transmembrane region" description="Helical" evidence="1">
    <location>
        <begin position="120"/>
        <end position="144"/>
    </location>
</feature>
<organism evidence="2">
    <name type="scientific">Candidatus Methanophaga sp. ANME-1 ERB7</name>
    <dbReference type="NCBI Taxonomy" id="2759913"/>
    <lineage>
        <taxon>Archaea</taxon>
        <taxon>Methanobacteriati</taxon>
        <taxon>Methanobacteriota</taxon>
        <taxon>Stenosarchaea group</taxon>
        <taxon>Methanomicrobia</taxon>
        <taxon>Candidatus Methanophagales</taxon>
        <taxon>Candidatus Methanophagaceae</taxon>
        <taxon>Candidatus Methanophaga</taxon>
    </lineage>
</organism>
<name>A0A7G9ZAY2_9EURY</name>
<dbReference type="EMBL" id="MT631688">
    <property type="protein sequence ID" value="QNO57416.1"/>
    <property type="molecule type" value="Genomic_DNA"/>
</dbReference>
<feature type="transmembrane region" description="Helical" evidence="1">
    <location>
        <begin position="77"/>
        <end position="100"/>
    </location>
</feature>
<evidence type="ECO:0000313" key="2">
    <source>
        <dbReference type="EMBL" id="QNO57416.1"/>
    </source>
</evidence>
<keyword evidence="1" id="KW-0812">Transmembrane</keyword>
<keyword evidence="1" id="KW-0472">Membrane</keyword>
<feature type="transmembrane region" description="Helical" evidence="1">
    <location>
        <begin position="165"/>
        <end position="185"/>
    </location>
</feature>
<protein>
    <recommendedName>
        <fullName evidence="3">DUF1616 domain-containing protein</fullName>
    </recommendedName>
</protein>
<feature type="transmembrane region" description="Helical" evidence="1">
    <location>
        <begin position="44"/>
        <end position="65"/>
    </location>
</feature>
<feature type="transmembrane region" description="Helical" evidence="1">
    <location>
        <begin position="21"/>
        <end position="38"/>
    </location>
</feature>